<evidence type="ECO:0000259" key="7">
    <source>
        <dbReference type="PROSITE" id="PS51900"/>
    </source>
</evidence>
<dbReference type="GO" id="GO:0015074">
    <property type="term" value="P:DNA integration"/>
    <property type="evidence" value="ECO:0007669"/>
    <property type="project" value="UniProtKB-KW"/>
</dbReference>
<evidence type="ECO:0000313" key="9">
    <source>
        <dbReference type="Proteomes" id="UP000403266"/>
    </source>
</evidence>
<keyword evidence="9" id="KW-1185">Reference proteome</keyword>
<keyword evidence="2" id="KW-0229">DNA integration</keyword>
<evidence type="ECO:0000256" key="2">
    <source>
        <dbReference type="ARBA" id="ARBA00022908"/>
    </source>
</evidence>
<evidence type="ECO:0000256" key="4">
    <source>
        <dbReference type="ARBA" id="ARBA00023172"/>
    </source>
</evidence>
<accession>A0A5N7MT23</accession>
<evidence type="ECO:0000256" key="3">
    <source>
        <dbReference type="ARBA" id="ARBA00023125"/>
    </source>
</evidence>
<feature type="domain" description="Tyr recombinase" evidence="6">
    <location>
        <begin position="175"/>
        <end position="471"/>
    </location>
</feature>
<dbReference type="Pfam" id="PF00589">
    <property type="entry name" value="Phage_integrase"/>
    <property type="match status" value="1"/>
</dbReference>
<organism evidence="8 9">
    <name type="scientific">Microvirga tunisiensis</name>
    <dbReference type="NCBI Taxonomy" id="2108360"/>
    <lineage>
        <taxon>Bacteria</taxon>
        <taxon>Pseudomonadati</taxon>
        <taxon>Pseudomonadota</taxon>
        <taxon>Alphaproteobacteria</taxon>
        <taxon>Hyphomicrobiales</taxon>
        <taxon>Methylobacteriaceae</taxon>
        <taxon>Microvirga</taxon>
    </lineage>
</organism>
<dbReference type="Pfam" id="PF02899">
    <property type="entry name" value="Phage_int_SAM_1"/>
    <property type="match status" value="1"/>
</dbReference>
<dbReference type="CDD" id="cd00397">
    <property type="entry name" value="DNA_BRE_C"/>
    <property type="match status" value="1"/>
</dbReference>
<evidence type="ECO:0000256" key="5">
    <source>
        <dbReference type="PROSITE-ProRule" id="PRU01248"/>
    </source>
</evidence>
<reference evidence="8 9" key="1">
    <citation type="journal article" date="2019" name="Syst. Appl. Microbiol.">
        <title>Microvirga tunisiensis sp. nov., a root nodule symbiotic bacterium isolated from Lupinus micranthus and L. luteus grown in Northern Tunisia.</title>
        <authorList>
            <person name="Msaddak A."/>
            <person name="Rejili M."/>
            <person name="Duran D."/>
            <person name="Mars M."/>
            <person name="Palacios J.M."/>
            <person name="Ruiz-Argueso T."/>
            <person name="Rey L."/>
            <person name="Imperial J."/>
        </authorList>
    </citation>
    <scope>NUCLEOTIDE SEQUENCE [LARGE SCALE GENOMIC DNA]</scope>
    <source>
        <strain evidence="8 9">Lmie10</strain>
    </source>
</reference>
<evidence type="ECO:0000259" key="6">
    <source>
        <dbReference type="PROSITE" id="PS51898"/>
    </source>
</evidence>
<protein>
    <submittedName>
        <fullName evidence="8">Tyrosine-type recombinase/integrase</fullName>
    </submittedName>
</protein>
<dbReference type="SUPFAM" id="SSF47823">
    <property type="entry name" value="lambda integrase-like, N-terminal domain"/>
    <property type="match status" value="1"/>
</dbReference>
<dbReference type="InterPro" id="IPR010998">
    <property type="entry name" value="Integrase_recombinase_N"/>
</dbReference>
<name>A0A5N7MT23_9HYPH</name>
<dbReference type="PROSITE" id="PS51898">
    <property type="entry name" value="TYR_RECOMBINASE"/>
    <property type="match status" value="1"/>
</dbReference>
<dbReference type="Proteomes" id="UP000403266">
    <property type="component" value="Unassembled WGS sequence"/>
</dbReference>
<feature type="domain" description="Core-binding (CB)" evidence="7">
    <location>
        <begin position="59"/>
        <end position="147"/>
    </location>
</feature>
<evidence type="ECO:0000256" key="1">
    <source>
        <dbReference type="ARBA" id="ARBA00008857"/>
    </source>
</evidence>
<dbReference type="InterPro" id="IPR004107">
    <property type="entry name" value="Integrase_SAM-like_N"/>
</dbReference>
<dbReference type="SUPFAM" id="SSF56349">
    <property type="entry name" value="DNA breaking-rejoining enzymes"/>
    <property type="match status" value="1"/>
</dbReference>
<keyword evidence="4" id="KW-0233">DNA recombination</keyword>
<gene>
    <name evidence="8" type="ORF">FS320_35185</name>
</gene>
<dbReference type="OrthoDB" id="4020134at2"/>
<evidence type="ECO:0000313" key="8">
    <source>
        <dbReference type="EMBL" id="MPR30152.1"/>
    </source>
</evidence>
<dbReference type="Gene3D" id="1.10.150.130">
    <property type="match status" value="1"/>
</dbReference>
<dbReference type="PANTHER" id="PTHR30349">
    <property type="entry name" value="PHAGE INTEGRASE-RELATED"/>
    <property type="match status" value="1"/>
</dbReference>
<dbReference type="Gene3D" id="1.10.443.10">
    <property type="entry name" value="Intergrase catalytic core"/>
    <property type="match status" value="1"/>
</dbReference>
<dbReference type="InterPro" id="IPR002104">
    <property type="entry name" value="Integrase_catalytic"/>
</dbReference>
<dbReference type="PROSITE" id="PS51900">
    <property type="entry name" value="CB"/>
    <property type="match status" value="1"/>
</dbReference>
<dbReference type="InterPro" id="IPR044068">
    <property type="entry name" value="CB"/>
</dbReference>
<dbReference type="PANTHER" id="PTHR30349:SF64">
    <property type="entry name" value="PROPHAGE INTEGRASE INTD-RELATED"/>
    <property type="match status" value="1"/>
</dbReference>
<keyword evidence="3 5" id="KW-0238">DNA-binding</keyword>
<dbReference type="EMBL" id="VOSK01000318">
    <property type="protein sequence ID" value="MPR30152.1"/>
    <property type="molecule type" value="Genomic_DNA"/>
</dbReference>
<comment type="similarity">
    <text evidence="1">Belongs to the 'phage' integrase family.</text>
</comment>
<dbReference type="InterPro" id="IPR013762">
    <property type="entry name" value="Integrase-like_cat_sf"/>
</dbReference>
<dbReference type="AlphaFoldDB" id="A0A5N7MT23"/>
<dbReference type="InterPro" id="IPR050090">
    <property type="entry name" value="Tyrosine_recombinase_XerCD"/>
</dbReference>
<dbReference type="RefSeq" id="WP_152717011.1">
    <property type="nucleotide sequence ID" value="NZ_VOSJ01000347.1"/>
</dbReference>
<proteinExistence type="inferred from homology"/>
<comment type="caution">
    <text evidence="8">The sequence shown here is derived from an EMBL/GenBank/DDBJ whole genome shotgun (WGS) entry which is preliminary data.</text>
</comment>
<dbReference type="GO" id="GO:0003677">
    <property type="term" value="F:DNA binding"/>
    <property type="evidence" value="ECO:0007669"/>
    <property type="project" value="UniProtKB-UniRule"/>
</dbReference>
<sequence>MDLYFFDWHAATAPIFLDGIELVPGFSEYLRSAQPHLKPSLPFHESGMPIAVARDQNGVSSETAINCFLRYLRSDGVSLKTVADYGRDLVVFARFMDQMEKGLLEATTEDIKLYRSVRRDGDLNHRLQATSWQRSRTSMSRFYDWALDNKHISLRPSTNFRRDRLSHKGDIKMISLECYLMFRNVGLLGTLPNGTRDHNFRNRTPLRDAAFAELLVTTGLRLEEASSLLKLELPDSSSHAFANRRISETVIPSPITKGRRTRAVPFPRRVALQFIEPYIREERSIAVARWRAGSGARQANSEALIGCLADGDRIHLYNQHLTIPASKLSISERKRLILVPDKHSPLEDGEPALLWLQQDGTPMAPTAWQSVFNRAEARCKKHDLRMEVGPHTLCHTFAVYWLSHLIKAEVGQLEPFAKLKRDDRQRDLYLRLVGDPLRQIQKWLGHSSSTTTERYLLYIDEVKERIEIAAEFFDNLLSQKS</sequence>
<dbReference type="GO" id="GO:0006310">
    <property type="term" value="P:DNA recombination"/>
    <property type="evidence" value="ECO:0007669"/>
    <property type="project" value="UniProtKB-KW"/>
</dbReference>
<dbReference type="InterPro" id="IPR011010">
    <property type="entry name" value="DNA_brk_join_enz"/>
</dbReference>